<keyword evidence="2" id="KW-0808">Transferase</keyword>
<dbReference type="STRING" id="1036181.SAMN05421756_10421"/>
<organism evidence="2 3">
    <name type="scientific">Microlunatus flavus</name>
    <dbReference type="NCBI Taxonomy" id="1036181"/>
    <lineage>
        <taxon>Bacteria</taxon>
        <taxon>Bacillati</taxon>
        <taxon>Actinomycetota</taxon>
        <taxon>Actinomycetes</taxon>
        <taxon>Propionibacteriales</taxon>
        <taxon>Propionibacteriaceae</taxon>
        <taxon>Microlunatus</taxon>
    </lineage>
</organism>
<dbReference type="Proteomes" id="UP000198504">
    <property type="component" value="Unassembled WGS sequence"/>
</dbReference>
<proteinExistence type="predicted"/>
<accession>A0A1H9GVK4</accession>
<dbReference type="EMBL" id="FOFA01000004">
    <property type="protein sequence ID" value="SEQ54132.1"/>
    <property type="molecule type" value="Genomic_DNA"/>
</dbReference>
<feature type="domain" description="Methyltransferase type 12" evidence="1">
    <location>
        <begin position="59"/>
        <end position="155"/>
    </location>
</feature>
<dbReference type="Pfam" id="PF08242">
    <property type="entry name" value="Methyltransf_12"/>
    <property type="match status" value="1"/>
</dbReference>
<evidence type="ECO:0000313" key="3">
    <source>
        <dbReference type="Proteomes" id="UP000198504"/>
    </source>
</evidence>
<protein>
    <submittedName>
        <fullName evidence="2">Methyltransferase domain-containing protein</fullName>
    </submittedName>
</protein>
<dbReference type="CDD" id="cd02440">
    <property type="entry name" value="AdoMet_MTases"/>
    <property type="match status" value="1"/>
</dbReference>
<evidence type="ECO:0000313" key="2">
    <source>
        <dbReference type="EMBL" id="SEQ54132.1"/>
    </source>
</evidence>
<dbReference type="AlphaFoldDB" id="A0A1H9GVK4"/>
<evidence type="ECO:0000259" key="1">
    <source>
        <dbReference type="Pfam" id="PF08242"/>
    </source>
</evidence>
<name>A0A1H9GVK4_9ACTN</name>
<dbReference type="SUPFAM" id="SSF53335">
    <property type="entry name" value="S-adenosyl-L-methionine-dependent methyltransferases"/>
    <property type="match status" value="1"/>
</dbReference>
<dbReference type="InterPro" id="IPR029063">
    <property type="entry name" value="SAM-dependent_MTases_sf"/>
</dbReference>
<dbReference type="Gene3D" id="3.40.50.150">
    <property type="entry name" value="Vaccinia Virus protein VP39"/>
    <property type="match status" value="1"/>
</dbReference>
<gene>
    <name evidence="2" type="ORF">SAMN05421756_10421</name>
</gene>
<dbReference type="GO" id="GO:0008168">
    <property type="term" value="F:methyltransferase activity"/>
    <property type="evidence" value="ECO:0007669"/>
    <property type="project" value="UniProtKB-KW"/>
</dbReference>
<reference evidence="3" key="1">
    <citation type="submission" date="2016-10" db="EMBL/GenBank/DDBJ databases">
        <authorList>
            <person name="Varghese N."/>
            <person name="Submissions S."/>
        </authorList>
    </citation>
    <scope>NUCLEOTIDE SEQUENCE [LARGE SCALE GENOMIC DNA]</scope>
    <source>
        <strain evidence="3">CGMCC 4.6856</strain>
    </source>
</reference>
<dbReference type="RefSeq" id="WP_232506290.1">
    <property type="nucleotide sequence ID" value="NZ_FOFA01000004.1"/>
</dbReference>
<sequence length="278" mass="30110">MDGIRADLSLNRANWDDRVPIHLASPDYDPARFDDPAFLTGVVRFDRPRLGDVARLRGLHLQCHVGADTVSLARLGARMTGVDFSAPAIEAARSLAGRAGVEATFVESDVDHAVEAAGAGAYDLVYTGIGALCWLPDIHRWAGVVAGLLAPGGRLFLREGHPVLWSVDDTRDDALVIGHPYFETVEPMEFDEDTSYVDSTATLTATRTQEWNHGLGEVVGALLAQGLVLTGLEEHRSVPWLALPGLMEPVPDGDGEHRLREHPERLALTYTLQAVKPG</sequence>
<keyword evidence="3" id="KW-1185">Reference proteome</keyword>
<keyword evidence="2" id="KW-0489">Methyltransferase</keyword>
<dbReference type="GO" id="GO:0032259">
    <property type="term" value="P:methylation"/>
    <property type="evidence" value="ECO:0007669"/>
    <property type="project" value="UniProtKB-KW"/>
</dbReference>
<dbReference type="InterPro" id="IPR013217">
    <property type="entry name" value="Methyltransf_12"/>
</dbReference>